<keyword evidence="15" id="KW-0472">Membrane</keyword>
<dbReference type="Gene3D" id="3.40.710.10">
    <property type="entry name" value="DD-peptidase/beta-lactamase superfamily"/>
    <property type="match status" value="1"/>
</dbReference>
<comment type="catalytic activity">
    <reaction evidence="12">
        <text>Preferential cleavage: (Ac)2-L-Lys-D-Ala-|-D-Ala. Also transpeptidation of peptidyl-alanyl moieties that are N-acyl substituents of D-alanine.</text>
        <dbReference type="EC" id="3.4.16.4"/>
    </reaction>
</comment>
<dbReference type="Proteomes" id="UP000605259">
    <property type="component" value="Unassembled WGS sequence"/>
</dbReference>
<keyword evidence="5" id="KW-0328">Glycosyltransferase</keyword>
<dbReference type="AlphaFoldDB" id="A0A917AK60"/>
<dbReference type="Gene3D" id="1.10.3810.10">
    <property type="entry name" value="Biosynthetic peptidoglycan transglycosylase-like"/>
    <property type="match status" value="1"/>
</dbReference>
<keyword evidence="9" id="KW-0573">Peptidoglycan synthesis</keyword>
<keyword evidence="3" id="KW-0121">Carboxypeptidase</keyword>
<dbReference type="GO" id="GO:0009002">
    <property type="term" value="F:serine-type D-Ala-D-Ala carboxypeptidase activity"/>
    <property type="evidence" value="ECO:0007669"/>
    <property type="project" value="UniProtKB-EC"/>
</dbReference>
<comment type="catalytic activity">
    <reaction evidence="13">
        <text>[GlcNAc-(1-&gt;4)-Mur2Ac(oyl-L-Ala-gamma-D-Glu-L-Lys-D-Ala-D-Ala)](n)-di-trans,octa-cis-undecaprenyl diphosphate + beta-D-GlcNAc-(1-&gt;4)-Mur2Ac(oyl-L-Ala-gamma-D-Glu-L-Lys-D-Ala-D-Ala)-di-trans,octa-cis-undecaprenyl diphosphate = [GlcNAc-(1-&gt;4)-Mur2Ac(oyl-L-Ala-gamma-D-Glu-L-Lys-D-Ala-D-Ala)](n+1)-di-trans,octa-cis-undecaprenyl diphosphate + di-trans,octa-cis-undecaprenyl diphosphate + H(+)</text>
        <dbReference type="Rhea" id="RHEA:23708"/>
        <dbReference type="Rhea" id="RHEA-COMP:9602"/>
        <dbReference type="Rhea" id="RHEA-COMP:9603"/>
        <dbReference type="ChEBI" id="CHEBI:15378"/>
        <dbReference type="ChEBI" id="CHEBI:58405"/>
        <dbReference type="ChEBI" id="CHEBI:60033"/>
        <dbReference type="ChEBI" id="CHEBI:78435"/>
        <dbReference type="EC" id="2.4.99.28"/>
    </reaction>
</comment>
<dbReference type="GO" id="GO:0006508">
    <property type="term" value="P:proteolysis"/>
    <property type="evidence" value="ECO:0007669"/>
    <property type="project" value="UniProtKB-KW"/>
</dbReference>
<dbReference type="RefSeq" id="WP_188386744.1">
    <property type="nucleotide sequence ID" value="NZ_BMFK01000001.1"/>
</dbReference>
<evidence type="ECO:0000256" key="5">
    <source>
        <dbReference type="ARBA" id="ARBA00022676"/>
    </source>
</evidence>
<feature type="compositionally biased region" description="Basic and acidic residues" evidence="14">
    <location>
        <begin position="772"/>
        <end position="826"/>
    </location>
</feature>
<evidence type="ECO:0000313" key="17">
    <source>
        <dbReference type="EMBL" id="GGE56589.1"/>
    </source>
</evidence>
<comment type="similarity">
    <text evidence="1">In the C-terminal section; belongs to the transpeptidase family.</text>
</comment>
<sequence length="841" mass="92592">MSENYRSREERKKIQQEKKAKPTKNKAKKPLWKKIMLICLSIFVFCIIVGAGTFLWMIRDVPSFDETLLKDPVSSNVYDINGDLIDEIGVQKREQIEYEDIPKVLEEAVLSIEDSRFYEHNGFDPRRFMGAVVANFKERSFAEGGSTITQQVVKNSFFTNEKTIKRKVQELYLSFQLERKFSKQQILTIYLNKILYGGRIYGAGKAADYYFSLPKDKLHEMTLEQAALLAGLPQSPNNYNPEKYPEKAEARRNTVLAQMHKNGYITEAEMKTAQSKPVTETLKINNPESGKYAAFVDTAIEEVTNALPDINVSEAGLEIHTTLDPKVQQATEDVLAGNGGVKFPDANFQAGIAIVDTESGQIKAIGGGRDYKKGGHNKAKDIRRQPGSTFKPLIDYAPAIEKHKWATSHELKDEPYTYKDGNVLNNFDKKFKGHMTMRDALVQSRNVPAVKALNEAGIPYARDFVANLGISVPEKLTESAGIGSFDPGTSPLEMAGAYAAFGNGGSFTKPYAVTKVVFPDKTEQDLVPETKKAMKDSTAFLITDMLRGVTKHGTGTAANVSKLDIAGKTGTTNFADEDIRKFKMKNSPTWDSWFVGYTPQYSTAVWTGYDKTSETDYIKGKDTVISQQIFKAIMSKVGTDTSSFKAPNSVEKVGNEYRVKGGEEIKAVEEEKLAKPNVNANYDAASKSIKVNWSFQAPENETATFEVSYTVDGATTPLAVSGNSASIPNAIPGKSYTISVVAVTSKGKSEPGTITVTPTAAETPDPNQPDPNKPDPNKPDPNKPDPNKPDPNKPDPNKPDPNKPDPNKPDPNKPDPNKPDPNKPDPNKPNPGNGGNGNNNR</sequence>
<proteinExistence type="inferred from homology"/>
<keyword evidence="7" id="KW-0378">Hydrolase</keyword>
<keyword evidence="6" id="KW-0808">Transferase</keyword>
<dbReference type="InterPro" id="IPR001264">
    <property type="entry name" value="Glyco_trans_51"/>
</dbReference>
<dbReference type="InterPro" id="IPR001460">
    <property type="entry name" value="PCN-bd_Tpept"/>
</dbReference>
<keyword evidence="8" id="KW-0133">Cell shape</keyword>
<organism evidence="17 18">
    <name type="scientific">Priestia taiwanensis</name>
    <dbReference type="NCBI Taxonomy" id="1347902"/>
    <lineage>
        <taxon>Bacteria</taxon>
        <taxon>Bacillati</taxon>
        <taxon>Bacillota</taxon>
        <taxon>Bacilli</taxon>
        <taxon>Bacillales</taxon>
        <taxon>Bacillaceae</taxon>
        <taxon>Priestia</taxon>
    </lineage>
</organism>
<dbReference type="Gene3D" id="2.60.40.10">
    <property type="entry name" value="Immunoglobulins"/>
    <property type="match status" value="1"/>
</dbReference>
<evidence type="ECO:0000259" key="16">
    <source>
        <dbReference type="PROSITE" id="PS50853"/>
    </source>
</evidence>
<dbReference type="FunFam" id="1.10.3810.10:FF:000001">
    <property type="entry name" value="Penicillin-binding protein 1A"/>
    <property type="match status" value="1"/>
</dbReference>
<dbReference type="EMBL" id="BMFK01000001">
    <property type="protein sequence ID" value="GGE56589.1"/>
    <property type="molecule type" value="Genomic_DNA"/>
</dbReference>
<dbReference type="Pfam" id="PF00905">
    <property type="entry name" value="Transpeptidase"/>
    <property type="match status" value="1"/>
</dbReference>
<keyword evidence="4" id="KW-0645">Protease</keyword>
<dbReference type="InterPro" id="IPR036116">
    <property type="entry name" value="FN3_sf"/>
</dbReference>
<evidence type="ECO:0000256" key="14">
    <source>
        <dbReference type="SAM" id="MobiDB-lite"/>
    </source>
</evidence>
<dbReference type="CDD" id="cd00063">
    <property type="entry name" value="FN3"/>
    <property type="match status" value="1"/>
</dbReference>
<feature type="domain" description="Fibronectin type-III" evidence="16">
    <location>
        <begin position="674"/>
        <end position="766"/>
    </location>
</feature>
<feature type="compositionally biased region" description="Basic and acidic residues" evidence="14">
    <location>
        <begin position="1"/>
        <end position="20"/>
    </location>
</feature>
<keyword evidence="15" id="KW-0812">Transmembrane</keyword>
<dbReference type="Pfam" id="PF00912">
    <property type="entry name" value="Transgly"/>
    <property type="match status" value="1"/>
</dbReference>
<dbReference type="PANTHER" id="PTHR32282:SF29">
    <property type="entry name" value="PENICILLIN-BINDING PROTEIN 1A"/>
    <property type="match status" value="1"/>
</dbReference>
<dbReference type="SUPFAM" id="SSF56601">
    <property type="entry name" value="beta-lactamase/transpeptidase-like"/>
    <property type="match status" value="1"/>
</dbReference>
<keyword evidence="10" id="KW-0511">Multifunctional enzyme</keyword>
<evidence type="ECO:0000256" key="2">
    <source>
        <dbReference type="ARBA" id="ARBA00007739"/>
    </source>
</evidence>
<dbReference type="GO" id="GO:0009252">
    <property type="term" value="P:peptidoglycan biosynthetic process"/>
    <property type="evidence" value="ECO:0007669"/>
    <property type="project" value="UniProtKB-KW"/>
</dbReference>
<evidence type="ECO:0000256" key="12">
    <source>
        <dbReference type="ARBA" id="ARBA00034000"/>
    </source>
</evidence>
<accession>A0A917AK60</accession>
<feature type="region of interest" description="Disordered" evidence="14">
    <location>
        <begin position="1"/>
        <end position="25"/>
    </location>
</feature>
<evidence type="ECO:0000256" key="1">
    <source>
        <dbReference type="ARBA" id="ARBA00007090"/>
    </source>
</evidence>
<evidence type="ECO:0000256" key="3">
    <source>
        <dbReference type="ARBA" id="ARBA00022645"/>
    </source>
</evidence>
<evidence type="ECO:0000256" key="4">
    <source>
        <dbReference type="ARBA" id="ARBA00022670"/>
    </source>
</evidence>
<dbReference type="Pfam" id="PF00041">
    <property type="entry name" value="fn3"/>
    <property type="match status" value="1"/>
</dbReference>
<dbReference type="GO" id="GO:0071555">
    <property type="term" value="P:cell wall organization"/>
    <property type="evidence" value="ECO:0007669"/>
    <property type="project" value="UniProtKB-KW"/>
</dbReference>
<dbReference type="InterPro" id="IPR050396">
    <property type="entry name" value="Glycosyltr_51/Transpeptidase"/>
</dbReference>
<dbReference type="InterPro" id="IPR013783">
    <property type="entry name" value="Ig-like_fold"/>
</dbReference>
<evidence type="ECO:0000256" key="7">
    <source>
        <dbReference type="ARBA" id="ARBA00022801"/>
    </source>
</evidence>
<dbReference type="NCBIfam" id="TIGR02074">
    <property type="entry name" value="PBP_1a_fam"/>
    <property type="match status" value="1"/>
</dbReference>
<dbReference type="InterPro" id="IPR012338">
    <property type="entry name" value="Beta-lactam/transpept-like"/>
</dbReference>
<dbReference type="GO" id="GO:0030288">
    <property type="term" value="C:outer membrane-bounded periplasmic space"/>
    <property type="evidence" value="ECO:0007669"/>
    <property type="project" value="TreeGrafter"/>
</dbReference>
<evidence type="ECO:0000313" key="18">
    <source>
        <dbReference type="Proteomes" id="UP000605259"/>
    </source>
</evidence>
<evidence type="ECO:0000256" key="9">
    <source>
        <dbReference type="ARBA" id="ARBA00022984"/>
    </source>
</evidence>
<gene>
    <name evidence="17" type="ORF">GCM10007140_03640</name>
</gene>
<evidence type="ECO:0000256" key="11">
    <source>
        <dbReference type="ARBA" id="ARBA00023316"/>
    </source>
</evidence>
<dbReference type="SUPFAM" id="SSF53955">
    <property type="entry name" value="Lysozyme-like"/>
    <property type="match status" value="1"/>
</dbReference>
<dbReference type="SUPFAM" id="SSF49265">
    <property type="entry name" value="Fibronectin type III"/>
    <property type="match status" value="1"/>
</dbReference>
<reference evidence="17" key="2">
    <citation type="submission" date="2020-09" db="EMBL/GenBank/DDBJ databases">
        <authorList>
            <person name="Sun Q."/>
            <person name="Zhou Y."/>
        </authorList>
    </citation>
    <scope>NUCLEOTIDE SEQUENCE</scope>
    <source>
        <strain evidence="17">CGMCC 1.12698</strain>
    </source>
</reference>
<feature type="compositionally biased region" description="Gly residues" evidence="14">
    <location>
        <begin position="832"/>
        <end position="841"/>
    </location>
</feature>
<feature type="region of interest" description="Disordered" evidence="14">
    <location>
        <begin position="745"/>
        <end position="841"/>
    </location>
</feature>
<feature type="transmembrane region" description="Helical" evidence="15">
    <location>
        <begin position="35"/>
        <end position="58"/>
    </location>
</feature>
<protein>
    <submittedName>
        <fullName evidence="17">Penicillin-binding protein</fullName>
    </submittedName>
</protein>
<dbReference type="PANTHER" id="PTHR32282">
    <property type="entry name" value="BINDING PROTEIN TRANSPEPTIDASE, PUTATIVE-RELATED"/>
    <property type="match status" value="1"/>
</dbReference>
<keyword evidence="15" id="KW-1133">Transmembrane helix</keyword>
<keyword evidence="11" id="KW-0961">Cell wall biogenesis/degradation</keyword>
<dbReference type="GO" id="GO:0008658">
    <property type="term" value="F:penicillin binding"/>
    <property type="evidence" value="ECO:0007669"/>
    <property type="project" value="InterPro"/>
</dbReference>
<name>A0A917AK60_9BACI</name>
<evidence type="ECO:0000256" key="8">
    <source>
        <dbReference type="ARBA" id="ARBA00022960"/>
    </source>
</evidence>
<dbReference type="GO" id="GO:0008360">
    <property type="term" value="P:regulation of cell shape"/>
    <property type="evidence" value="ECO:0007669"/>
    <property type="project" value="UniProtKB-KW"/>
</dbReference>
<dbReference type="GO" id="GO:0008955">
    <property type="term" value="F:peptidoglycan glycosyltransferase activity"/>
    <property type="evidence" value="ECO:0007669"/>
    <property type="project" value="UniProtKB-EC"/>
</dbReference>
<evidence type="ECO:0000256" key="13">
    <source>
        <dbReference type="ARBA" id="ARBA00049902"/>
    </source>
</evidence>
<dbReference type="InterPro" id="IPR036950">
    <property type="entry name" value="PBP_transglycosylase"/>
</dbReference>
<evidence type="ECO:0000256" key="6">
    <source>
        <dbReference type="ARBA" id="ARBA00022679"/>
    </source>
</evidence>
<comment type="similarity">
    <text evidence="2">In the N-terminal section; belongs to the glycosyltransferase 51 family.</text>
</comment>
<dbReference type="InterPro" id="IPR023346">
    <property type="entry name" value="Lysozyme-like_dom_sf"/>
</dbReference>
<dbReference type="InterPro" id="IPR003961">
    <property type="entry name" value="FN3_dom"/>
</dbReference>
<keyword evidence="18" id="KW-1185">Reference proteome</keyword>
<reference evidence="17" key="1">
    <citation type="journal article" date="2014" name="Int. J. Syst. Evol. Microbiol.">
        <title>Complete genome sequence of Corynebacterium casei LMG S-19264T (=DSM 44701T), isolated from a smear-ripened cheese.</title>
        <authorList>
            <consortium name="US DOE Joint Genome Institute (JGI-PGF)"/>
            <person name="Walter F."/>
            <person name="Albersmeier A."/>
            <person name="Kalinowski J."/>
            <person name="Ruckert C."/>
        </authorList>
    </citation>
    <scope>NUCLEOTIDE SEQUENCE</scope>
    <source>
        <strain evidence="17">CGMCC 1.12698</strain>
    </source>
</reference>
<evidence type="ECO:0000256" key="10">
    <source>
        <dbReference type="ARBA" id="ARBA00023268"/>
    </source>
</evidence>
<comment type="caution">
    <text evidence="17">The sequence shown here is derived from an EMBL/GenBank/DDBJ whole genome shotgun (WGS) entry which is preliminary data.</text>
</comment>
<evidence type="ECO:0000256" key="15">
    <source>
        <dbReference type="SAM" id="Phobius"/>
    </source>
</evidence>
<dbReference type="PROSITE" id="PS50853">
    <property type="entry name" value="FN3"/>
    <property type="match status" value="1"/>
</dbReference>